<protein>
    <submittedName>
        <fullName evidence="1">Transposase</fullName>
    </submittedName>
</protein>
<dbReference type="Pfam" id="PF05717">
    <property type="entry name" value="TnpB_IS66"/>
    <property type="match status" value="1"/>
</dbReference>
<organism evidence="1 2">
    <name type="scientific">Mesorhizobium huakuii</name>
    <dbReference type="NCBI Taxonomy" id="28104"/>
    <lineage>
        <taxon>Bacteria</taxon>
        <taxon>Pseudomonadati</taxon>
        <taxon>Pseudomonadota</taxon>
        <taxon>Alphaproteobacteria</taxon>
        <taxon>Hyphomicrobiales</taxon>
        <taxon>Phyllobacteriaceae</taxon>
        <taxon>Mesorhizobium</taxon>
    </lineage>
</organism>
<dbReference type="InterPro" id="IPR008878">
    <property type="entry name" value="Transposase_IS66_Orf2"/>
</dbReference>
<accession>A0A7G6T5H4</accession>
<reference evidence="2" key="1">
    <citation type="journal article" date="2020" name="Mol. Plant Microbe">
        <title>Rhizobial microsymbionts of the narrowly endemic Oxytropis species growing in Kamchatka are characterized by significant genetic diversity and possess a set of genes that are associated with T3SS and T6SS secretion systems and can affect the development of symbiosis.</title>
        <authorList>
            <person name="Safronova V."/>
            <person name="Guro P."/>
            <person name="Sazanova A."/>
            <person name="Kuznetsova I."/>
            <person name="Belimov A."/>
            <person name="Yakubov V."/>
            <person name="Chirak E."/>
            <person name="Afonin A."/>
            <person name="Gogolev Y."/>
            <person name="Andronov E."/>
            <person name="Tikhonovich I."/>
        </authorList>
    </citation>
    <scope>NUCLEOTIDE SEQUENCE [LARGE SCALE GENOMIC DNA]</scope>
    <source>
        <strain evidence="2">583</strain>
        <plasmid evidence="2">p_1</plasmid>
    </source>
</reference>
<gene>
    <name evidence="1" type="ORF">HB778_38425</name>
</gene>
<dbReference type="Proteomes" id="UP000515465">
    <property type="component" value="Plasmid p_1"/>
</dbReference>
<proteinExistence type="predicted"/>
<dbReference type="RefSeq" id="WP_183465754.1">
    <property type="nucleotide sequence ID" value="NZ_CP050299.1"/>
</dbReference>
<dbReference type="AlphaFoldDB" id="A0A7G6T5H4"/>
<dbReference type="PANTHER" id="PTHR36455">
    <property type="match status" value="1"/>
</dbReference>
<geneLocation type="plasmid" evidence="1 2">
    <name>p_1</name>
</geneLocation>
<dbReference type="EMBL" id="CP050299">
    <property type="protein sequence ID" value="QND62006.1"/>
    <property type="molecule type" value="Genomic_DNA"/>
</dbReference>
<evidence type="ECO:0000313" key="1">
    <source>
        <dbReference type="EMBL" id="QND62006.1"/>
    </source>
</evidence>
<evidence type="ECO:0000313" key="2">
    <source>
        <dbReference type="Proteomes" id="UP000515465"/>
    </source>
</evidence>
<keyword evidence="1" id="KW-0614">Plasmid</keyword>
<sequence length="102" mass="11556">MFRLGADLTVYLHREPIDFRAGINSLAVLVQEVMELDPFAPAVFAFCNRRRQRPTFYIRFSFCDDRLSVASTIRLQGAGLALSARQDPDVHLYGRASRSPLP</sequence>
<dbReference type="PANTHER" id="PTHR36455:SF1">
    <property type="entry name" value="BLR8292 PROTEIN"/>
    <property type="match status" value="1"/>
</dbReference>
<name>A0A7G6T5H4_9HYPH</name>